<evidence type="ECO:0000256" key="5">
    <source>
        <dbReference type="ARBA" id="ARBA00023295"/>
    </source>
</evidence>
<keyword evidence="4" id="KW-0378">Hydrolase</keyword>
<sequence>MTVLLSSPALKATSPKKFVVCAVVVSFVLSACAGALTKSPEQELGQIPGAATGQEVSADSFSFPDIDGVATEELDPVESGDLAGEVVSGWTLEEKVASLFIIHVPGTTEAPHQRVIDTHPIGGFLLLGDNISGDIEQARPFISSLRTMADSDLLIAIDQEGGAVQRLRPDDFPSASELSTEPVNRTTETTRERNRLVFDAGANVNLGVVADVSPGQDAYIHSRAFGSEPEEVSARVKAALQGSIDGVAVAVKHFPGHGLTVDDTHKTLGVAEEDFDQWSERHAPPFRAAVNEQVPLLMLGHLVMEEVDDRPASLSEPWISLLRQQWGYSGVIITDDLSMLEASGDSRFEDPSLNAVEAFASGVDMVVDSGGLSAEQALTRLTAMVEAVVAAVEREEISESHIDQAALRALRLRESLGGVSRPFEDTESGELDG</sequence>
<dbReference type="KEGG" id="psai:C3B54_11779"/>
<dbReference type="GO" id="GO:0009254">
    <property type="term" value="P:peptidoglycan turnover"/>
    <property type="evidence" value="ECO:0007669"/>
    <property type="project" value="TreeGrafter"/>
</dbReference>
<evidence type="ECO:0000313" key="9">
    <source>
        <dbReference type="Proteomes" id="UP000243077"/>
    </source>
</evidence>
<keyword evidence="9" id="KW-1185">Reference proteome</keyword>
<evidence type="ECO:0000256" key="4">
    <source>
        <dbReference type="ARBA" id="ARBA00022801"/>
    </source>
</evidence>
<dbReference type="Proteomes" id="UP000243077">
    <property type="component" value="Chromosome"/>
</dbReference>
<dbReference type="InterPro" id="IPR017853">
    <property type="entry name" value="GH"/>
</dbReference>
<dbReference type="PROSITE" id="PS00775">
    <property type="entry name" value="GLYCOSYL_HYDROL_F3"/>
    <property type="match status" value="1"/>
</dbReference>
<evidence type="ECO:0000256" key="3">
    <source>
        <dbReference type="ARBA" id="ARBA00012663"/>
    </source>
</evidence>
<dbReference type="SUPFAM" id="SSF51445">
    <property type="entry name" value="(Trans)glycosidases"/>
    <property type="match status" value="1"/>
</dbReference>
<dbReference type="EMBL" id="CP026923">
    <property type="protein sequence ID" value="AVG23758.1"/>
    <property type="molecule type" value="Genomic_DNA"/>
</dbReference>
<dbReference type="InterPro" id="IPR036962">
    <property type="entry name" value="Glyco_hydro_3_N_sf"/>
</dbReference>
<name>A0A2L2BQ30_9MICO</name>
<dbReference type="GO" id="GO:0005975">
    <property type="term" value="P:carbohydrate metabolic process"/>
    <property type="evidence" value="ECO:0007669"/>
    <property type="project" value="InterPro"/>
</dbReference>
<dbReference type="Pfam" id="PF00933">
    <property type="entry name" value="Glyco_hydro_3"/>
    <property type="match status" value="1"/>
</dbReference>
<comment type="catalytic activity">
    <reaction evidence="1">
        <text>Hydrolysis of terminal non-reducing N-acetyl-D-hexosamine residues in N-acetyl-beta-D-hexosaminides.</text>
        <dbReference type="EC" id="3.2.1.52"/>
    </reaction>
</comment>
<dbReference type="GO" id="GO:0004563">
    <property type="term" value="F:beta-N-acetylhexosaminidase activity"/>
    <property type="evidence" value="ECO:0007669"/>
    <property type="project" value="UniProtKB-EC"/>
</dbReference>
<evidence type="ECO:0000256" key="1">
    <source>
        <dbReference type="ARBA" id="ARBA00001231"/>
    </source>
</evidence>
<dbReference type="InterPro" id="IPR001764">
    <property type="entry name" value="Glyco_hydro_3_N"/>
</dbReference>
<proteinExistence type="inferred from homology"/>
<evidence type="ECO:0000256" key="6">
    <source>
        <dbReference type="SAM" id="MobiDB-lite"/>
    </source>
</evidence>
<comment type="similarity">
    <text evidence="2">Belongs to the glycosyl hydrolase 3 family.</text>
</comment>
<dbReference type="PANTHER" id="PTHR30480">
    <property type="entry name" value="BETA-HEXOSAMINIDASE-RELATED"/>
    <property type="match status" value="1"/>
</dbReference>
<organism evidence="8 9">
    <name type="scientific">Pontimonas salivibrio</name>
    <dbReference type="NCBI Taxonomy" id="1159327"/>
    <lineage>
        <taxon>Bacteria</taxon>
        <taxon>Bacillati</taxon>
        <taxon>Actinomycetota</taxon>
        <taxon>Actinomycetes</taxon>
        <taxon>Micrococcales</taxon>
        <taxon>Microbacteriaceae</taxon>
        <taxon>Pontimonas</taxon>
    </lineage>
</organism>
<protein>
    <recommendedName>
        <fullName evidence="3">beta-N-acetylhexosaminidase</fullName>
        <ecNumber evidence="3">3.2.1.52</ecNumber>
    </recommendedName>
</protein>
<accession>A0A2L2BQ30</accession>
<dbReference type="AlphaFoldDB" id="A0A2L2BQ30"/>
<evidence type="ECO:0000256" key="2">
    <source>
        <dbReference type="ARBA" id="ARBA00005336"/>
    </source>
</evidence>
<dbReference type="Gene3D" id="3.20.20.300">
    <property type="entry name" value="Glycoside hydrolase, family 3, N-terminal domain"/>
    <property type="match status" value="1"/>
</dbReference>
<keyword evidence="5" id="KW-0326">Glycosidase</keyword>
<dbReference type="PANTHER" id="PTHR30480:SF13">
    <property type="entry name" value="BETA-HEXOSAMINIDASE"/>
    <property type="match status" value="1"/>
</dbReference>
<feature type="domain" description="Glycoside hydrolase family 3 N-terminal" evidence="7">
    <location>
        <begin position="91"/>
        <end position="412"/>
    </location>
</feature>
<evidence type="ECO:0000313" key="8">
    <source>
        <dbReference type="EMBL" id="AVG23758.1"/>
    </source>
</evidence>
<dbReference type="InterPro" id="IPR019800">
    <property type="entry name" value="Glyco_hydro_3_AS"/>
</dbReference>
<gene>
    <name evidence="8" type="ORF">C3B54_11779</name>
</gene>
<dbReference type="EC" id="3.2.1.52" evidence="3"/>
<reference evidence="8 9" key="1">
    <citation type="submission" date="2018-02" db="EMBL/GenBank/DDBJ databases">
        <title>Complete genome of the streamlined marine actinobacterium Pontimonas salivibrio CL-TW6 adapted to coastal planktonic lifestype.</title>
        <authorList>
            <person name="Cho B.C."/>
            <person name="Hardies S.C."/>
            <person name="Jang G.I."/>
            <person name="Hwang C.Y."/>
        </authorList>
    </citation>
    <scope>NUCLEOTIDE SEQUENCE [LARGE SCALE GENOMIC DNA]</scope>
    <source>
        <strain evidence="8 9">CL-TW6</strain>
    </source>
</reference>
<evidence type="ECO:0000259" key="7">
    <source>
        <dbReference type="Pfam" id="PF00933"/>
    </source>
</evidence>
<dbReference type="InterPro" id="IPR050226">
    <property type="entry name" value="NagZ_Beta-hexosaminidase"/>
</dbReference>
<feature type="region of interest" description="Disordered" evidence="6">
    <location>
        <begin position="167"/>
        <end position="189"/>
    </location>
</feature>